<dbReference type="InterPro" id="IPR017562">
    <property type="entry name" value="Cyt_c_biogenesis_CcsA"/>
</dbReference>
<feature type="transmembrane region" description="Helical" evidence="6">
    <location>
        <begin position="1032"/>
        <end position="1054"/>
    </location>
</feature>
<gene>
    <name evidence="9" type="ORF">SAMN05421544_101124</name>
</gene>
<dbReference type="PANTHER" id="PTHR30071">
    <property type="entry name" value="HEME EXPORTER PROTEIN C"/>
    <property type="match status" value="1"/>
</dbReference>
<keyword evidence="3" id="KW-0201">Cytochrome c-type biogenesis</keyword>
<dbReference type="PANTHER" id="PTHR30071:SF1">
    <property type="entry name" value="CYTOCHROME B_B6 PROTEIN-RELATED"/>
    <property type="match status" value="1"/>
</dbReference>
<keyword evidence="2 6" id="KW-0812">Transmembrane</keyword>
<keyword evidence="4 6" id="KW-1133">Transmembrane helix</keyword>
<feature type="transmembrane region" description="Helical" evidence="6">
    <location>
        <begin position="789"/>
        <end position="811"/>
    </location>
</feature>
<evidence type="ECO:0000259" key="7">
    <source>
        <dbReference type="Pfam" id="PF01578"/>
    </source>
</evidence>
<feature type="transmembrane region" description="Helical" evidence="6">
    <location>
        <begin position="78"/>
        <end position="98"/>
    </location>
</feature>
<organism evidence="9 10">
    <name type="scientific">Riemerella columbipharyngis</name>
    <dbReference type="NCBI Taxonomy" id="1071918"/>
    <lineage>
        <taxon>Bacteria</taxon>
        <taxon>Pseudomonadati</taxon>
        <taxon>Bacteroidota</taxon>
        <taxon>Flavobacteriia</taxon>
        <taxon>Flavobacteriales</taxon>
        <taxon>Weeksellaceae</taxon>
        <taxon>Riemerella</taxon>
    </lineage>
</organism>
<accession>A0A1G6YDI9</accession>
<dbReference type="STRING" id="1071918.SAMN05421544_101124"/>
<evidence type="ECO:0000256" key="1">
    <source>
        <dbReference type="ARBA" id="ARBA00004141"/>
    </source>
</evidence>
<protein>
    <submittedName>
        <fullName evidence="9">Cytochrome c-type biogenesis protein CcsB</fullName>
    </submittedName>
</protein>
<dbReference type="GO" id="GO:0020037">
    <property type="term" value="F:heme binding"/>
    <property type="evidence" value="ECO:0007669"/>
    <property type="project" value="InterPro"/>
</dbReference>
<keyword evidence="5 6" id="KW-0472">Membrane</keyword>
<evidence type="ECO:0000256" key="5">
    <source>
        <dbReference type="ARBA" id="ARBA00023136"/>
    </source>
</evidence>
<feature type="transmembrane region" description="Helical" evidence="6">
    <location>
        <begin position="935"/>
        <end position="956"/>
    </location>
</feature>
<evidence type="ECO:0000256" key="2">
    <source>
        <dbReference type="ARBA" id="ARBA00022692"/>
    </source>
</evidence>
<feature type="domain" description="Cytochrome c assembly protein" evidence="7">
    <location>
        <begin position="817"/>
        <end position="1024"/>
    </location>
</feature>
<dbReference type="RefSeq" id="WP_092735570.1">
    <property type="nucleotide sequence ID" value="NZ_FNAS01000001.1"/>
</dbReference>
<feature type="transmembrane region" description="Helical" evidence="6">
    <location>
        <begin position="7"/>
        <end position="28"/>
    </location>
</feature>
<feature type="transmembrane region" description="Helical" evidence="6">
    <location>
        <begin position="823"/>
        <end position="839"/>
    </location>
</feature>
<dbReference type="AlphaFoldDB" id="A0A1G6YDI9"/>
<dbReference type="NCBIfam" id="TIGR03144">
    <property type="entry name" value="cytochr_II_ccsB"/>
    <property type="match status" value="1"/>
</dbReference>
<sequence>MEKLQKILISTRTMAVLLLVYAISMAYATFLENDFGTPAAKAYIYNSWWFSAIMFLLIINFIANIPRYRLWKKEKWPLLVFHLSFILLFIGGAITRYISYEGQMHIRQGDTSNQIVSDRNYFKIKMERDGDVYNYQDIPYIATPKVPFWTAVTQHNFRAAYDFNGEKIKVTELNYVPRKKDSIQLNPSGKKYLHFVTTDNAGRLEYYIEDGEVKNIGNYLVTLNRKIDGAIEFKTEGDKILIKAPIDASYLTMATQTTGTVRKDTYEPLALRSLYSIDQLKIVVPNGIERGNLISYSGDKVKEKNLPDEMTVEVQGQKSKQIVKLTVQDNTPGQMKQINVDGINIMLGYGSKVYTTPFALKLDEFILKTYPGSSSPSSFESKVKIIDNGTETPFRIYMNHILNYRGYRFFQSSFDPDRKGTILSVNHDYWGTLITYIGYALLFLGMFVTLFWKGTRFWELNKRLRDIAKKRGLTVLIFLLAFGFSKAQNHTQNTLAPTSPTANRSAEEILKTIKIDKHHAEEFGSLLVQSYDGRIEPINTQALDVLRKLTAHDSYEGIDANQWFLDAVIISAVNPMILANLKVIKVESQGNIGKEIEKKARANADGYTSLINLYTPDTNGMPVYVFEDDYNKAFRKKASEQTKYDQAVIKLNDKVQVMNSLMNWQYFRVVPVQNDPNHRWNSVVDAELKPDSISQKILGPYVSAVVDATQTHNWKQADVELKKLKDYQMKWGKSVIPSDSKIKTELLLNKLDINFILMIFYTVIAVILIVLGFVELFKPHSILHKIIKMIIALGILGYIVHFVGLVARWYVSGHAPWSNGYEAIMFISWIGITAGLLLYRNGNALIPCSGFMVAVLLMGFAHGALSLNPQITPLVPVLKSYWLVVHVAIITSSYGFFALSFIIGSTVLIFYILTNKKVYKKHHDTTIKELGIVSEMSLTVGLFLLTIGTFLGGIWANESWGRYWSWDPKETWAFISVMVYAFVLHMRLVPGLRGAHTFHMVTMFAFSSVVMTYFGVNYYLTGLHSYAAGDPIPIPIWVYITTAVMIALSVWSWIKYKELNRK</sequence>
<reference evidence="9 10" key="1">
    <citation type="submission" date="2016-10" db="EMBL/GenBank/DDBJ databases">
        <authorList>
            <person name="de Groot N.N."/>
        </authorList>
    </citation>
    <scope>NUCLEOTIDE SEQUENCE [LARGE SCALE GENOMIC DNA]</scope>
    <source>
        <strain evidence="9 10">DSM 24015</strain>
    </source>
</reference>
<comment type="subcellular location">
    <subcellularLocation>
        <location evidence="1">Membrane</location>
        <topology evidence="1">Multi-pass membrane protein</topology>
    </subcellularLocation>
</comment>
<evidence type="ECO:0000256" key="4">
    <source>
        <dbReference type="ARBA" id="ARBA00022989"/>
    </source>
</evidence>
<dbReference type="InterPro" id="IPR007816">
    <property type="entry name" value="ResB-like_domain"/>
</dbReference>
<feature type="transmembrane region" description="Helical" evidence="6">
    <location>
        <begin position="48"/>
        <end position="66"/>
    </location>
</feature>
<feature type="transmembrane region" description="Helical" evidence="6">
    <location>
        <begin position="971"/>
        <end position="989"/>
    </location>
</feature>
<evidence type="ECO:0000313" key="9">
    <source>
        <dbReference type="EMBL" id="SDD88438.1"/>
    </source>
</evidence>
<dbReference type="GO" id="GO:0017004">
    <property type="term" value="P:cytochrome complex assembly"/>
    <property type="evidence" value="ECO:0007669"/>
    <property type="project" value="UniProtKB-KW"/>
</dbReference>
<feature type="transmembrane region" description="Helical" evidence="6">
    <location>
        <begin position="472"/>
        <end position="488"/>
    </location>
</feature>
<feature type="transmembrane region" description="Helical" evidence="6">
    <location>
        <begin position="881"/>
        <end position="914"/>
    </location>
</feature>
<dbReference type="InterPro" id="IPR045062">
    <property type="entry name" value="Cyt_c_biogenesis_CcsA/CcmC"/>
</dbReference>
<feature type="domain" description="ResB-like" evidence="8">
    <location>
        <begin position="348"/>
        <end position="416"/>
    </location>
</feature>
<evidence type="ECO:0000259" key="8">
    <source>
        <dbReference type="Pfam" id="PF05140"/>
    </source>
</evidence>
<dbReference type="OrthoDB" id="9814290at2"/>
<feature type="domain" description="ResB-like" evidence="8">
    <location>
        <begin position="75"/>
        <end position="120"/>
    </location>
</feature>
<keyword evidence="10" id="KW-1185">Reference proteome</keyword>
<name>A0A1G6YDI9_9FLAO</name>
<dbReference type="Pfam" id="PF01578">
    <property type="entry name" value="Cytochrom_C_asm"/>
    <property type="match status" value="1"/>
</dbReference>
<dbReference type="InterPro" id="IPR002541">
    <property type="entry name" value="Cyt_c_assembly"/>
</dbReference>
<dbReference type="GO" id="GO:0005886">
    <property type="term" value="C:plasma membrane"/>
    <property type="evidence" value="ECO:0007669"/>
    <property type="project" value="TreeGrafter"/>
</dbReference>
<feature type="transmembrane region" description="Helical" evidence="6">
    <location>
        <begin position="429"/>
        <end position="452"/>
    </location>
</feature>
<feature type="transmembrane region" description="Helical" evidence="6">
    <location>
        <begin position="844"/>
        <end position="861"/>
    </location>
</feature>
<feature type="transmembrane region" description="Helical" evidence="6">
    <location>
        <begin position="755"/>
        <end position="777"/>
    </location>
</feature>
<evidence type="ECO:0000256" key="3">
    <source>
        <dbReference type="ARBA" id="ARBA00022748"/>
    </source>
</evidence>
<evidence type="ECO:0000313" key="10">
    <source>
        <dbReference type="Proteomes" id="UP000198517"/>
    </source>
</evidence>
<dbReference type="EMBL" id="FNAS01000001">
    <property type="protein sequence ID" value="SDD88438.1"/>
    <property type="molecule type" value="Genomic_DNA"/>
</dbReference>
<feature type="transmembrane region" description="Helical" evidence="6">
    <location>
        <begin position="1001"/>
        <end position="1020"/>
    </location>
</feature>
<proteinExistence type="predicted"/>
<dbReference type="Pfam" id="PF05140">
    <property type="entry name" value="ResB"/>
    <property type="match status" value="2"/>
</dbReference>
<evidence type="ECO:0000256" key="6">
    <source>
        <dbReference type="SAM" id="Phobius"/>
    </source>
</evidence>
<dbReference type="Proteomes" id="UP000198517">
    <property type="component" value="Unassembled WGS sequence"/>
</dbReference>